<evidence type="ECO:0000313" key="2">
    <source>
        <dbReference type="Proteomes" id="UP000006798"/>
    </source>
</evidence>
<dbReference type="EMBL" id="CP002878">
    <property type="protein sequence ID" value="AEI80321.1"/>
    <property type="molecule type" value="Genomic_DNA"/>
</dbReference>
<dbReference type="HOGENOM" id="CLU_1575861_0_0_4"/>
<dbReference type="KEGG" id="cnc:CNE_2c13580"/>
<evidence type="ECO:0000313" key="1">
    <source>
        <dbReference type="EMBL" id="AEI80321.1"/>
    </source>
</evidence>
<reference evidence="1 2" key="1">
    <citation type="journal article" date="2011" name="J. Bacteriol.">
        <title>Complete genome sequence of the type strain Cupriavidus necator N-1.</title>
        <authorList>
            <person name="Poehlein A."/>
            <person name="Kusian B."/>
            <person name="Friedrich B."/>
            <person name="Daniel R."/>
            <person name="Bowien B."/>
        </authorList>
    </citation>
    <scope>NUCLEOTIDE SEQUENCE [LARGE SCALE GENOMIC DNA]</scope>
    <source>
        <strain evidence="2">ATCC 43291 / DSM 13513 / CCUG 52238 / LMG 8453 / N-1</strain>
    </source>
</reference>
<dbReference type="RefSeq" id="WP_013953015.1">
    <property type="nucleotide sequence ID" value="NC_015723.1"/>
</dbReference>
<sequence>MLDGRRFAGHWYVRNKLRERHPSATHVPNRRYIADRGVVSTTGVTASVPVSVAIVEAIAGPARAAAVAQSLGLRTWGTTHDSAPFRIDASRVLALVVNSVAFWRRETIAIPVSDGVDDIQLALTADAWSRTYRSHALAEASRAVKIRSGLTLVPTSPLSGNGTYRVATA</sequence>
<dbReference type="AlphaFoldDB" id="F8GNE6"/>
<dbReference type="SUPFAM" id="SSF52317">
    <property type="entry name" value="Class I glutamine amidotransferase-like"/>
    <property type="match status" value="1"/>
</dbReference>
<dbReference type="PANTHER" id="PTHR43130:SF2">
    <property type="entry name" value="DJ-1_PFPI DOMAIN-CONTAINING PROTEIN"/>
    <property type="match status" value="1"/>
</dbReference>
<accession>F8GNE6</accession>
<protein>
    <submittedName>
        <fullName evidence="1">ThiJ/PfpI domain containing protein</fullName>
    </submittedName>
</protein>
<dbReference type="Proteomes" id="UP000006798">
    <property type="component" value="Chromosome 2"/>
</dbReference>
<proteinExistence type="predicted"/>
<dbReference type="GO" id="GO:0006355">
    <property type="term" value="P:regulation of DNA-templated transcription"/>
    <property type="evidence" value="ECO:0007669"/>
    <property type="project" value="TreeGrafter"/>
</dbReference>
<dbReference type="PANTHER" id="PTHR43130">
    <property type="entry name" value="ARAC-FAMILY TRANSCRIPTIONAL REGULATOR"/>
    <property type="match status" value="1"/>
</dbReference>
<dbReference type="GeneID" id="34306924"/>
<gene>
    <name evidence="1" type="ordered locus">CNE_2c13580</name>
</gene>
<dbReference type="InterPro" id="IPR052158">
    <property type="entry name" value="INH-QAR"/>
</dbReference>
<dbReference type="Gene3D" id="3.40.50.880">
    <property type="match status" value="1"/>
</dbReference>
<name>F8GNE6_CUPNN</name>
<dbReference type="InterPro" id="IPR029062">
    <property type="entry name" value="Class_I_gatase-like"/>
</dbReference>
<organism evidence="1 2">
    <name type="scientific">Cupriavidus necator (strain ATCC 43291 / DSM 13513 / CCUG 52238 / LMG 8453 / N-1)</name>
    <name type="common">Ralstonia eutropha</name>
    <dbReference type="NCBI Taxonomy" id="1042878"/>
    <lineage>
        <taxon>Bacteria</taxon>
        <taxon>Pseudomonadati</taxon>
        <taxon>Pseudomonadota</taxon>
        <taxon>Betaproteobacteria</taxon>
        <taxon>Burkholderiales</taxon>
        <taxon>Burkholderiaceae</taxon>
        <taxon>Cupriavidus</taxon>
    </lineage>
</organism>